<feature type="non-terminal residue" evidence="1">
    <location>
        <position position="284"/>
    </location>
</feature>
<organism evidence="1 2">
    <name type="scientific">Candidatus Gottesmanbacteria bacterium CG_4_10_14_0_8_um_filter_37_24</name>
    <dbReference type="NCBI Taxonomy" id="1974574"/>
    <lineage>
        <taxon>Bacteria</taxon>
        <taxon>Candidatus Gottesmaniibacteriota</taxon>
    </lineage>
</organism>
<dbReference type="AlphaFoldDB" id="A0A2M7RRP7"/>
<dbReference type="EMBL" id="PFMK01000054">
    <property type="protein sequence ID" value="PIZ02729.1"/>
    <property type="molecule type" value="Genomic_DNA"/>
</dbReference>
<gene>
    <name evidence="1" type="ORF">COY59_03165</name>
</gene>
<comment type="caution">
    <text evidence="1">The sequence shown here is derived from an EMBL/GenBank/DDBJ whole genome shotgun (WGS) entry which is preliminary data.</text>
</comment>
<dbReference type="PROSITE" id="PS51257">
    <property type="entry name" value="PROKAR_LIPOPROTEIN"/>
    <property type="match status" value="1"/>
</dbReference>
<dbReference type="Proteomes" id="UP000231069">
    <property type="component" value="Unassembled WGS sequence"/>
</dbReference>
<proteinExistence type="predicted"/>
<accession>A0A2M7RRP7</accession>
<evidence type="ECO:0000313" key="2">
    <source>
        <dbReference type="Proteomes" id="UP000231069"/>
    </source>
</evidence>
<sequence>MTTRTGAEQQSRVINYSLTASGLMLLSFLGSGCNFASSKVINNETTKGPEKIKELLDGFNAADQAAKINFMTSGLFDGENRVINSQGTLQQAALASLSMDRFNFDSDSLKITYSEQTTQLISPEIGPLSITSKGVSLIQAAVEFKNSDTNELEQRVVMFSSLDGGKSWGSAAFVNVKTPEGQGGPAIVSIIQDPEKEQLGIGTSSDQALALHMDFTFAGDVEKQAMFMVINGTISDTLYPYSAIIGASKDGKIMVITGDGKTYTFPAPDGGFIMPGSPEVNPDQ</sequence>
<reference evidence="2" key="1">
    <citation type="submission" date="2017-09" db="EMBL/GenBank/DDBJ databases">
        <title>Depth-based differentiation of microbial function through sediment-hosted aquifers and enrichment of novel symbionts in the deep terrestrial subsurface.</title>
        <authorList>
            <person name="Probst A.J."/>
            <person name="Ladd B."/>
            <person name="Jarett J.K."/>
            <person name="Geller-Mcgrath D.E."/>
            <person name="Sieber C.M.K."/>
            <person name="Emerson J.B."/>
            <person name="Anantharaman K."/>
            <person name="Thomas B.C."/>
            <person name="Malmstrom R."/>
            <person name="Stieglmeier M."/>
            <person name="Klingl A."/>
            <person name="Woyke T."/>
            <person name="Ryan C.M."/>
            <person name="Banfield J.F."/>
        </authorList>
    </citation>
    <scope>NUCLEOTIDE SEQUENCE [LARGE SCALE GENOMIC DNA]</scope>
</reference>
<protein>
    <submittedName>
        <fullName evidence="1">Uncharacterized protein</fullName>
    </submittedName>
</protein>
<evidence type="ECO:0000313" key="1">
    <source>
        <dbReference type="EMBL" id="PIZ02729.1"/>
    </source>
</evidence>
<name>A0A2M7RRP7_9BACT</name>